<dbReference type="OrthoDB" id="237405at2"/>
<organism evidence="2 3">
    <name type="scientific">Paraburkholderia silviterrae</name>
    <dbReference type="NCBI Taxonomy" id="2528715"/>
    <lineage>
        <taxon>Bacteria</taxon>
        <taxon>Pseudomonadati</taxon>
        <taxon>Pseudomonadota</taxon>
        <taxon>Betaproteobacteria</taxon>
        <taxon>Burkholderiales</taxon>
        <taxon>Burkholderiaceae</taxon>
        <taxon>Paraburkholderia</taxon>
    </lineage>
</organism>
<keyword evidence="1" id="KW-0732">Signal</keyword>
<reference evidence="2 3" key="1">
    <citation type="submission" date="2019-03" db="EMBL/GenBank/DDBJ databases">
        <title>Paraburkholderia sp. 4M-K11, isolated from subtropical forest soil.</title>
        <authorList>
            <person name="Gao Z.-H."/>
            <person name="Qiu L.-H."/>
        </authorList>
    </citation>
    <scope>NUCLEOTIDE SEQUENCE [LARGE SCALE GENOMIC DNA]</scope>
    <source>
        <strain evidence="2 3">4M-K11</strain>
    </source>
</reference>
<dbReference type="AlphaFoldDB" id="A0A4R5LXK7"/>
<evidence type="ECO:0000313" key="2">
    <source>
        <dbReference type="EMBL" id="TDG16741.1"/>
    </source>
</evidence>
<comment type="caution">
    <text evidence="2">The sequence shown here is derived from an EMBL/GenBank/DDBJ whole genome shotgun (WGS) entry which is preliminary data.</text>
</comment>
<proteinExistence type="predicted"/>
<feature type="chain" id="PRO_5020340884" evidence="1">
    <location>
        <begin position="42"/>
        <end position="572"/>
    </location>
</feature>
<gene>
    <name evidence="2" type="ORF">EYW47_39965</name>
</gene>
<protein>
    <submittedName>
        <fullName evidence="2">Uncharacterized protein</fullName>
    </submittedName>
</protein>
<evidence type="ECO:0000256" key="1">
    <source>
        <dbReference type="SAM" id="SignalP"/>
    </source>
</evidence>
<dbReference type="EMBL" id="SMRP01000058">
    <property type="protein sequence ID" value="TDG16741.1"/>
    <property type="molecule type" value="Genomic_DNA"/>
</dbReference>
<feature type="signal peptide" evidence="1">
    <location>
        <begin position="1"/>
        <end position="41"/>
    </location>
</feature>
<keyword evidence="3" id="KW-1185">Reference proteome</keyword>
<dbReference type="RefSeq" id="WP_133200302.1">
    <property type="nucleotide sequence ID" value="NZ_JBHUCW010000007.1"/>
</dbReference>
<name>A0A4R5LXK7_9BURK</name>
<accession>A0A4R5LXK7</accession>
<evidence type="ECO:0000313" key="3">
    <source>
        <dbReference type="Proteomes" id="UP000295722"/>
    </source>
</evidence>
<dbReference type="Proteomes" id="UP000295722">
    <property type="component" value="Unassembled WGS sequence"/>
</dbReference>
<sequence length="572" mass="63032">MLRKFKQYKTMSSYSVTRISSRWLCSALASVLATFACCASAGPVRSVGTMTFIDAQTLVVADWRGDELQALHFPPVASAAPQAFNLKNVSAPIADALHTTPDTLRFKSMAFRPGAELAYIGISVERSGAAPIPALVAVDSAGNVSVVDLAKASQASATVRNPPFSGRRLWRDIPEASFTVTDMVSREGKLYVAGLSSATFASTLRVYDFPFTGNAASVTSVEMYHAVHNQVETRAPIRKMAIVDLNGEPTLLAAYTCTPLVTIPLKDLRDGAHIVGKTIAELGWGSNPVDMVTFDAGHGPMVLLTNSHKSADLMSVSAIAEAAAKPGISTPVNVPNAPLEGLKSTYIPISGVAELKLQDSQFLGALRRNLESGVMELVSFRVGAFLRLSDFVNEYDFDDYRYRDGLTASETRWLENPSRRLRRTRVERCDVPGLADRLRERRVVDDQRDRRTPVQRTSKREIRTDAGLHSSRIHQNGDLSSIVRGQWQVEKSVGDLAAISVEQLDVANVERAVQRLRETQFDSQQVFRHRRTRRIGNPGWLRRKTRGGRTQRHQCHQRTQQLVHLARAARSG</sequence>